<feature type="coiled-coil region" evidence="1">
    <location>
        <begin position="82"/>
        <end position="134"/>
    </location>
</feature>
<name>A0A7V4WU67_CALAY</name>
<gene>
    <name evidence="3" type="ORF">ENK44_04405</name>
</gene>
<comment type="caution">
    <text evidence="3">The sequence shown here is derived from an EMBL/GenBank/DDBJ whole genome shotgun (WGS) entry which is preliminary data.</text>
</comment>
<proteinExistence type="predicted"/>
<accession>A0A7V4WU67</accession>
<protein>
    <recommendedName>
        <fullName evidence="4">Zinc ribbon domain-containing protein</fullName>
    </recommendedName>
</protein>
<dbReference type="EMBL" id="DRQG01000034">
    <property type="protein sequence ID" value="HGY54920.1"/>
    <property type="molecule type" value="Genomic_DNA"/>
</dbReference>
<keyword evidence="2" id="KW-0472">Membrane</keyword>
<evidence type="ECO:0008006" key="4">
    <source>
        <dbReference type="Google" id="ProtNLM"/>
    </source>
</evidence>
<organism evidence="3">
    <name type="scientific">Caldithrix abyssi</name>
    <dbReference type="NCBI Taxonomy" id="187145"/>
    <lineage>
        <taxon>Bacteria</taxon>
        <taxon>Pseudomonadati</taxon>
        <taxon>Calditrichota</taxon>
        <taxon>Calditrichia</taxon>
        <taxon>Calditrichales</taxon>
        <taxon>Calditrichaceae</taxon>
        <taxon>Caldithrix</taxon>
    </lineage>
</organism>
<keyword evidence="2" id="KW-0812">Transmembrane</keyword>
<evidence type="ECO:0000256" key="2">
    <source>
        <dbReference type="SAM" id="Phobius"/>
    </source>
</evidence>
<sequence>MEYCPYCSNPITKETSVCPHCKKNLDISLLENLYLSGGESSHVSKAALRKLWYKEHRHIVLPVIFFIIGAIFGAIGIYGYAQLQFQNERGELNDRISQLQAQIKQDQSSTNSLKQSYEQQLDEKKAIINLLTEQKKLMGQAMAFTRRLARNSTINANNQAQIDYFVRNIRYLNNQFEKKQEELKKLNADQGLSPNLNTIPQFLE</sequence>
<evidence type="ECO:0000256" key="1">
    <source>
        <dbReference type="SAM" id="Coils"/>
    </source>
</evidence>
<feature type="transmembrane region" description="Helical" evidence="2">
    <location>
        <begin position="59"/>
        <end position="81"/>
    </location>
</feature>
<keyword evidence="1" id="KW-0175">Coiled coil</keyword>
<dbReference type="Proteomes" id="UP000885779">
    <property type="component" value="Unassembled WGS sequence"/>
</dbReference>
<dbReference type="AlphaFoldDB" id="A0A7V4WU67"/>
<reference evidence="3" key="1">
    <citation type="journal article" date="2020" name="mSystems">
        <title>Genome- and Community-Level Interaction Insights into Carbon Utilization and Element Cycling Functions of Hydrothermarchaeota in Hydrothermal Sediment.</title>
        <authorList>
            <person name="Zhou Z."/>
            <person name="Liu Y."/>
            <person name="Xu W."/>
            <person name="Pan J."/>
            <person name="Luo Z.H."/>
            <person name="Li M."/>
        </authorList>
    </citation>
    <scope>NUCLEOTIDE SEQUENCE [LARGE SCALE GENOMIC DNA]</scope>
    <source>
        <strain evidence="3">HyVt-577</strain>
    </source>
</reference>
<keyword evidence="2" id="KW-1133">Transmembrane helix</keyword>
<evidence type="ECO:0000313" key="3">
    <source>
        <dbReference type="EMBL" id="HGY54920.1"/>
    </source>
</evidence>